<dbReference type="PANTHER" id="PTHR43249">
    <property type="entry name" value="UDP-N-ACETYL-2-AMINO-2-DEOXY-D-GLUCURONATE OXIDASE"/>
    <property type="match status" value="1"/>
</dbReference>
<evidence type="ECO:0000313" key="4">
    <source>
        <dbReference type="Proteomes" id="UP000007813"/>
    </source>
</evidence>
<proteinExistence type="predicted"/>
<evidence type="ECO:0008006" key="5">
    <source>
        <dbReference type="Google" id="ProtNLM"/>
    </source>
</evidence>
<name>J3A658_9EURY</name>
<feature type="domain" description="GFO/IDH/MocA-like oxidoreductase" evidence="2">
    <location>
        <begin position="132"/>
        <end position="265"/>
    </location>
</feature>
<dbReference type="EMBL" id="ALJD01000003">
    <property type="protein sequence ID" value="EJN60973.1"/>
    <property type="molecule type" value="Genomic_DNA"/>
</dbReference>
<evidence type="ECO:0000259" key="1">
    <source>
        <dbReference type="Pfam" id="PF01408"/>
    </source>
</evidence>
<dbReference type="Pfam" id="PF01408">
    <property type="entry name" value="GFO_IDH_MocA"/>
    <property type="match status" value="1"/>
</dbReference>
<comment type="caution">
    <text evidence="3">The sequence shown here is derived from an EMBL/GenBank/DDBJ whole genome shotgun (WGS) entry which is preliminary data.</text>
</comment>
<accession>J3A658</accession>
<dbReference type="GO" id="GO:0000166">
    <property type="term" value="F:nucleotide binding"/>
    <property type="evidence" value="ECO:0007669"/>
    <property type="project" value="InterPro"/>
</dbReference>
<feature type="domain" description="Gfo/Idh/MocA-like oxidoreductase N-terminal" evidence="1">
    <location>
        <begin position="4"/>
        <end position="117"/>
    </location>
</feature>
<dbReference type="Gene3D" id="3.30.360.10">
    <property type="entry name" value="Dihydrodipicolinate Reductase, domain 2"/>
    <property type="match status" value="1"/>
</dbReference>
<dbReference type="SUPFAM" id="SSF51735">
    <property type="entry name" value="NAD(P)-binding Rossmann-fold domains"/>
    <property type="match status" value="1"/>
</dbReference>
<dbReference type="Proteomes" id="UP000007813">
    <property type="component" value="Unassembled WGS sequence"/>
</dbReference>
<dbReference type="AlphaFoldDB" id="J3A658"/>
<dbReference type="PANTHER" id="PTHR43249:SF1">
    <property type="entry name" value="D-GLUCOSIDE 3-DEHYDROGENASE"/>
    <property type="match status" value="1"/>
</dbReference>
<dbReference type="OrthoDB" id="25239at2157"/>
<gene>
    <name evidence="3" type="ORF">HSB1_15760</name>
</gene>
<sequence length="352" mass="37649">MNHQIAIAGVGSAGRTHARAIATLDDAELVAGSCRTESKGEAFAAEFDCSYYTDTAAMLDAEAPDVLAVCTPSGAHLTPTLAAAEHGVDVLCEKPLEITTERIDRMVAACETADVRLGGIFQRRYTPMLGVIRDAVTEGRFGTLSVASAHVPWWRDDDYYEDAWQGTRDLDGGGALINQSIHAVDAIQWLAGAGMDLAPGVNPVAEVFAFTDTRAHEGDHIEVEDTAVATLRYRDGTLGQILAATSMFPGSEMEFRIAGRDGTAETRGGDLSTWRFRRERASDTDVRARFGPEGDGGDAPAPLEAANYRAFLDARAAGERFALDHSEARKAVEIVEAIYESAATNAPVSLPE</sequence>
<dbReference type="Pfam" id="PF22725">
    <property type="entry name" value="GFO_IDH_MocA_C3"/>
    <property type="match status" value="1"/>
</dbReference>
<dbReference type="eggNOG" id="arCOG01622">
    <property type="taxonomic scope" value="Archaea"/>
</dbReference>
<dbReference type="InterPro" id="IPR000683">
    <property type="entry name" value="Gfo/Idh/MocA-like_OxRdtase_N"/>
</dbReference>
<dbReference type="InterPro" id="IPR036291">
    <property type="entry name" value="NAD(P)-bd_dom_sf"/>
</dbReference>
<organism evidence="3 4">
    <name type="scientific">Halogranum salarium B-1</name>
    <dbReference type="NCBI Taxonomy" id="1210908"/>
    <lineage>
        <taxon>Archaea</taxon>
        <taxon>Methanobacteriati</taxon>
        <taxon>Methanobacteriota</taxon>
        <taxon>Stenosarchaea group</taxon>
        <taxon>Halobacteria</taxon>
        <taxon>Halobacteriales</taxon>
        <taxon>Haloferacaceae</taxon>
    </lineage>
</organism>
<evidence type="ECO:0000259" key="2">
    <source>
        <dbReference type="Pfam" id="PF22725"/>
    </source>
</evidence>
<dbReference type="InterPro" id="IPR052515">
    <property type="entry name" value="Gfo/Idh/MocA_Oxidoreductase"/>
</dbReference>
<protein>
    <recommendedName>
        <fullName evidence="5">Dehydrogenase</fullName>
    </recommendedName>
</protein>
<dbReference type="Gene3D" id="3.40.50.720">
    <property type="entry name" value="NAD(P)-binding Rossmann-like Domain"/>
    <property type="match status" value="1"/>
</dbReference>
<dbReference type="SUPFAM" id="SSF55347">
    <property type="entry name" value="Glyceraldehyde-3-phosphate dehydrogenase-like, C-terminal domain"/>
    <property type="match status" value="1"/>
</dbReference>
<evidence type="ECO:0000313" key="3">
    <source>
        <dbReference type="EMBL" id="EJN60973.1"/>
    </source>
</evidence>
<dbReference type="RefSeq" id="WP_009374838.1">
    <property type="nucleotide sequence ID" value="NZ_ALJD01000003.1"/>
</dbReference>
<reference evidence="3 4" key="1">
    <citation type="journal article" date="2012" name="J. Bacteriol.">
        <title>Draft Genome Sequence of the Extremely Halophilic Archaeon Halogranum salarium B-1T.</title>
        <authorList>
            <person name="Kim K.K."/>
            <person name="Lee K.C."/>
            <person name="Lee J.S."/>
        </authorList>
    </citation>
    <scope>NUCLEOTIDE SEQUENCE [LARGE SCALE GENOMIC DNA]</scope>
    <source>
        <strain evidence="3 4">B-1</strain>
    </source>
</reference>
<dbReference type="InterPro" id="IPR055170">
    <property type="entry name" value="GFO_IDH_MocA-like_dom"/>
</dbReference>